<comment type="caution">
    <text evidence="1">The sequence shown here is derived from an EMBL/GenBank/DDBJ whole genome shotgun (WGS) entry which is preliminary data.</text>
</comment>
<dbReference type="RefSeq" id="WP_184246941.1">
    <property type="nucleotide sequence ID" value="NZ_JACHLR010000013.1"/>
</dbReference>
<keyword evidence="2" id="KW-1185">Reference proteome</keyword>
<dbReference type="AlphaFoldDB" id="A0A7W7KB92"/>
<protein>
    <submittedName>
        <fullName evidence="1">Uncharacterized protein</fullName>
    </submittedName>
</protein>
<evidence type="ECO:0000313" key="2">
    <source>
        <dbReference type="Proteomes" id="UP000555448"/>
    </source>
</evidence>
<reference evidence="1 2" key="1">
    <citation type="submission" date="2020-08" db="EMBL/GenBank/DDBJ databases">
        <title>Functional genomics of gut bacteria from endangered species of beetles.</title>
        <authorList>
            <person name="Carlos-Shanley C."/>
        </authorList>
    </citation>
    <scope>NUCLEOTIDE SEQUENCE [LARGE SCALE GENOMIC DNA]</scope>
    <source>
        <strain evidence="1 2">S00245</strain>
    </source>
</reference>
<sequence length="125" mass="14637">MSRTAPLADPADRMAVEPAPLWTFDEMRAWCQRQNDSPMFAEMEHWYFVDTVSVPADPDRKSNQITHLEGVDATNARKLIRGRLDDFNGWDEQRMDKYRSWLRSRIRRGMTDERLGRINQPGLGL</sequence>
<accession>A0A7W7KB92</accession>
<gene>
    <name evidence="1" type="ORF">HNO88_002976</name>
</gene>
<dbReference type="EMBL" id="JACHLR010000013">
    <property type="protein sequence ID" value="MBB4859647.1"/>
    <property type="molecule type" value="Genomic_DNA"/>
</dbReference>
<dbReference type="Proteomes" id="UP000555448">
    <property type="component" value="Unassembled WGS sequence"/>
</dbReference>
<proteinExistence type="predicted"/>
<name>A0A7W7KB92_9SPHN</name>
<evidence type="ECO:0000313" key="1">
    <source>
        <dbReference type="EMBL" id="MBB4859647.1"/>
    </source>
</evidence>
<organism evidence="1 2">
    <name type="scientific">Novosphingobium chloroacetimidivorans</name>
    <dbReference type="NCBI Taxonomy" id="1428314"/>
    <lineage>
        <taxon>Bacteria</taxon>
        <taxon>Pseudomonadati</taxon>
        <taxon>Pseudomonadota</taxon>
        <taxon>Alphaproteobacteria</taxon>
        <taxon>Sphingomonadales</taxon>
        <taxon>Sphingomonadaceae</taxon>
        <taxon>Novosphingobium</taxon>
    </lineage>
</organism>